<evidence type="ECO:0000313" key="11">
    <source>
        <dbReference type="Proteomes" id="UP000295325"/>
    </source>
</evidence>
<feature type="domain" description="Mannitol dehydrogenase N-terminal" evidence="8">
    <location>
        <begin position="3"/>
        <end position="198"/>
    </location>
</feature>
<dbReference type="GO" id="GO:0005829">
    <property type="term" value="C:cytosol"/>
    <property type="evidence" value="ECO:0007669"/>
    <property type="project" value="TreeGrafter"/>
</dbReference>
<dbReference type="InterPro" id="IPR023027">
    <property type="entry name" value="Mannitol_DH_CS"/>
</dbReference>
<dbReference type="NCBIfam" id="NF002646">
    <property type="entry name" value="PRK02318.1-2"/>
    <property type="match status" value="1"/>
</dbReference>
<dbReference type="EC" id="1.1.1.17" evidence="2 7"/>
<dbReference type="Pfam" id="PF08125">
    <property type="entry name" value="Mannitol_dh_C"/>
    <property type="match status" value="1"/>
</dbReference>
<dbReference type="NCBIfam" id="NF002652">
    <property type="entry name" value="PRK02318.2-5"/>
    <property type="match status" value="1"/>
</dbReference>
<keyword evidence="4 7" id="KW-0560">Oxidoreductase</keyword>
<dbReference type="Proteomes" id="UP000295325">
    <property type="component" value="Unassembled WGS sequence"/>
</dbReference>
<dbReference type="AlphaFoldDB" id="A0A4R7KBB2"/>
<comment type="catalytic activity">
    <reaction evidence="6 7">
        <text>D-mannitol 1-phosphate + NAD(+) = beta-D-fructose 6-phosphate + NADH + H(+)</text>
        <dbReference type="Rhea" id="RHEA:19661"/>
        <dbReference type="ChEBI" id="CHEBI:15378"/>
        <dbReference type="ChEBI" id="CHEBI:57540"/>
        <dbReference type="ChEBI" id="CHEBI:57634"/>
        <dbReference type="ChEBI" id="CHEBI:57945"/>
        <dbReference type="ChEBI" id="CHEBI:61381"/>
        <dbReference type="EC" id="1.1.1.17"/>
    </reaction>
</comment>
<evidence type="ECO:0000256" key="1">
    <source>
        <dbReference type="ARBA" id="ARBA00006541"/>
    </source>
</evidence>
<comment type="caution">
    <text evidence="10">The sequence shown here is derived from an EMBL/GenBank/DDBJ whole genome shotgun (WGS) entry which is preliminary data.</text>
</comment>
<evidence type="ECO:0000256" key="4">
    <source>
        <dbReference type="ARBA" id="ARBA00023002"/>
    </source>
</evidence>
<evidence type="ECO:0000256" key="7">
    <source>
        <dbReference type="HAMAP-Rule" id="MF_00196"/>
    </source>
</evidence>
<dbReference type="InterPro" id="IPR008927">
    <property type="entry name" value="6-PGluconate_DH-like_C_sf"/>
</dbReference>
<dbReference type="InterPro" id="IPR013118">
    <property type="entry name" value="Mannitol_DH_C"/>
</dbReference>
<dbReference type="NCBIfam" id="NF002650">
    <property type="entry name" value="PRK02318.2-2"/>
    <property type="match status" value="1"/>
</dbReference>
<name>A0A4R7KBB2_9CLOT</name>
<comment type="similarity">
    <text evidence="1 7">Belongs to the mannitol dehydrogenase family.</text>
</comment>
<dbReference type="HAMAP" id="MF_00196">
    <property type="entry name" value="Mannitol_dehydrog"/>
    <property type="match status" value="1"/>
</dbReference>
<organism evidence="10 11">
    <name type="scientific">Fonticella tunisiensis</name>
    <dbReference type="NCBI Taxonomy" id="1096341"/>
    <lineage>
        <taxon>Bacteria</taxon>
        <taxon>Bacillati</taxon>
        <taxon>Bacillota</taxon>
        <taxon>Clostridia</taxon>
        <taxon>Eubacteriales</taxon>
        <taxon>Clostridiaceae</taxon>
        <taxon>Fonticella</taxon>
    </lineage>
</organism>
<dbReference type="PANTHER" id="PTHR30524">
    <property type="entry name" value="MANNITOL-1-PHOSPHATE 5-DEHYDROGENASE"/>
    <property type="match status" value="1"/>
</dbReference>
<dbReference type="InterPro" id="IPR036291">
    <property type="entry name" value="NAD(P)-bd_dom_sf"/>
</dbReference>
<reference evidence="10 11" key="1">
    <citation type="submission" date="2019-03" db="EMBL/GenBank/DDBJ databases">
        <title>Genomic Encyclopedia of Type Strains, Phase IV (KMG-IV): sequencing the most valuable type-strain genomes for metagenomic binning, comparative biology and taxonomic classification.</title>
        <authorList>
            <person name="Goeker M."/>
        </authorList>
    </citation>
    <scope>NUCLEOTIDE SEQUENCE [LARGE SCALE GENOMIC DNA]</scope>
    <source>
        <strain evidence="10 11">DSM 24455</strain>
    </source>
</reference>
<dbReference type="InterPro" id="IPR023028">
    <property type="entry name" value="Mannitol_1_phos_5_DH"/>
</dbReference>
<feature type="domain" description="Mannitol dehydrogenase C-terminal" evidence="9">
    <location>
        <begin position="207"/>
        <end position="382"/>
    </location>
</feature>
<dbReference type="EMBL" id="SOAZ01000017">
    <property type="protein sequence ID" value="TDT51917.1"/>
    <property type="molecule type" value="Genomic_DNA"/>
</dbReference>
<protein>
    <recommendedName>
        <fullName evidence="3 7">Mannitol-1-phosphate 5-dehydrogenase</fullName>
        <ecNumber evidence="2 7">1.1.1.17</ecNumber>
    </recommendedName>
</protein>
<evidence type="ECO:0000313" key="10">
    <source>
        <dbReference type="EMBL" id="TDT51917.1"/>
    </source>
</evidence>
<sequence length="387" mass="43649">MKKAIQFGAGNIGRGFIGALLAQSGYHVVFADVNQMIVDQINKDKEYWINVLDKEVKKEHIENISACNVNDELLINHIIEAEIITTAVGPRVLPKIAPVIAEGINKRHKDGKEFYLNIIACENMVGASEFLKEEVLKFLNEEEVEYLNKYVGFPNSAVDRIVPPSQGNRDSILQVDVEAFHEWIVDITGFKGDVPQINGMEVTDRLIAYVERKLFTLNTGHAITAYLGFLKGYKTISESIADANIYHYVKGAMEESGAALIRKHNFDPDMHAKYIEKILNRFSNPYLRDEVLRVGREPLRKLGREDRLVKPLLTALGYGIECKALILGIAAALHYENPEDEQSMELRNMIREIGIAKTLEKVTGISEDTEVGNKIVEVYKNIKEYIS</sequence>
<evidence type="ECO:0000256" key="3">
    <source>
        <dbReference type="ARBA" id="ARBA00016219"/>
    </source>
</evidence>
<keyword evidence="11" id="KW-1185">Reference proteome</keyword>
<dbReference type="GO" id="GO:0019592">
    <property type="term" value="P:mannitol catabolic process"/>
    <property type="evidence" value="ECO:0007669"/>
    <property type="project" value="TreeGrafter"/>
</dbReference>
<dbReference type="InterPro" id="IPR000669">
    <property type="entry name" value="Mannitol_DH"/>
</dbReference>
<dbReference type="PRINTS" id="PR00084">
    <property type="entry name" value="MTLDHDRGNASE"/>
</dbReference>
<dbReference type="InterPro" id="IPR013131">
    <property type="entry name" value="Mannitol_DH_N"/>
</dbReference>
<feature type="binding site" evidence="7">
    <location>
        <begin position="4"/>
        <end position="15"/>
    </location>
    <ligand>
        <name>NAD(+)</name>
        <dbReference type="ChEBI" id="CHEBI:57540"/>
    </ligand>
</feature>
<dbReference type="NCBIfam" id="NF002647">
    <property type="entry name" value="PRK02318.1-3"/>
    <property type="match status" value="1"/>
</dbReference>
<accession>A0A4R7KBB2</accession>
<dbReference type="InterPro" id="IPR013328">
    <property type="entry name" value="6PGD_dom2"/>
</dbReference>
<dbReference type="Gene3D" id="3.40.50.720">
    <property type="entry name" value="NAD(P)-binding Rossmann-like Domain"/>
    <property type="match status" value="1"/>
</dbReference>
<keyword evidence="5 7" id="KW-0520">NAD</keyword>
<evidence type="ECO:0000259" key="8">
    <source>
        <dbReference type="Pfam" id="PF01232"/>
    </source>
</evidence>
<dbReference type="OrthoDB" id="271711at2"/>
<gene>
    <name evidence="7" type="primary">mtlD</name>
    <name evidence="10" type="ORF">EDD71_11753</name>
</gene>
<evidence type="ECO:0000259" key="9">
    <source>
        <dbReference type="Pfam" id="PF08125"/>
    </source>
</evidence>
<dbReference type="RefSeq" id="WP_133628646.1">
    <property type="nucleotide sequence ID" value="NZ_SOAZ01000017.1"/>
</dbReference>
<dbReference type="SUPFAM" id="SSF48179">
    <property type="entry name" value="6-phosphogluconate dehydrogenase C-terminal domain-like"/>
    <property type="match status" value="1"/>
</dbReference>
<dbReference type="PROSITE" id="PS00974">
    <property type="entry name" value="MANNITOL_DHGENASE"/>
    <property type="match status" value="1"/>
</dbReference>
<evidence type="ECO:0000256" key="2">
    <source>
        <dbReference type="ARBA" id="ARBA00012939"/>
    </source>
</evidence>
<dbReference type="GO" id="GO:0008926">
    <property type="term" value="F:mannitol-1-phosphate 5-dehydrogenase activity"/>
    <property type="evidence" value="ECO:0007669"/>
    <property type="project" value="UniProtKB-UniRule"/>
</dbReference>
<dbReference type="SUPFAM" id="SSF51735">
    <property type="entry name" value="NAD(P)-binding Rossmann-fold domains"/>
    <property type="match status" value="1"/>
</dbReference>
<dbReference type="Pfam" id="PF01232">
    <property type="entry name" value="Mannitol_dh"/>
    <property type="match status" value="1"/>
</dbReference>
<proteinExistence type="inferred from homology"/>
<dbReference type="FunFam" id="1.10.1040.10:FF:000009">
    <property type="entry name" value="Mannitol-1-phosphate 5-dehydrogenase"/>
    <property type="match status" value="1"/>
</dbReference>
<dbReference type="PANTHER" id="PTHR30524:SF0">
    <property type="entry name" value="ALTRONATE OXIDOREDUCTASE-RELATED"/>
    <property type="match status" value="1"/>
</dbReference>
<dbReference type="Gene3D" id="1.10.1040.10">
    <property type="entry name" value="N-(1-d-carboxylethyl)-l-norvaline Dehydrogenase, domain 2"/>
    <property type="match status" value="1"/>
</dbReference>
<evidence type="ECO:0000256" key="5">
    <source>
        <dbReference type="ARBA" id="ARBA00023027"/>
    </source>
</evidence>
<evidence type="ECO:0000256" key="6">
    <source>
        <dbReference type="ARBA" id="ARBA00048615"/>
    </source>
</evidence>